<evidence type="ECO:0000313" key="3">
    <source>
        <dbReference type="Proteomes" id="UP000037269"/>
    </source>
</evidence>
<evidence type="ECO:0000313" key="1">
    <source>
        <dbReference type="EMBL" id="KON95246.1"/>
    </source>
</evidence>
<evidence type="ECO:0000313" key="2">
    <source>
        <dbReference type="EMBL" id="SDK33301.1"/>
    </source>
</evidence>
<dbReference type="Proteomes" id="UP000037269">
    <property type="component" value="Unassembled WGS sequence"/>
</dbReference>
<reference evidence="1 3" key="1">
    <citation type="submission" date="2015-07" db="EMBL/GenBank/DDBJ databases">
        <title>Fjat-14205 dsm 2895.</title>
        <authorList>
            <person name="Liu B."/>
            <person name="Wang J."/>
            <person name="Zhu Y."/>
            <person name="Liu G."/>
            <person name="Chen Q."/>
            <person name="Chen Z."/>
            <person name="Lan J."/>
            <person name="Che J."/>
            <person name="Ge C."/>
            <person name="Shi H."/>
            <person name="Pan Z."/>
            <person name="Liu X."/>
        </authorList>
    </citation>
    <scope>NUCLEOTIDE SEQUENCE [LARGE SCALE GENOMIC DNA]</scope>
    <source>
        <strain evidence="1 3">DSM 2895</strain>
    </source>
</reference>
<dbReference type="EMBL" id="FNED01000049">
    <property type="protein sequence ID" value="SDK33301.1"/>
    <property type="molecule type" value="Genomic_DNA"/>
</dbReference>
<dbReference type="EMBL" id="LGUG01000004">
    <property type="protein sequence ID" value="KON95246.1"/>
    <property type="molecule type" value="Genomic_DNA"/>
</dbReference>
<dbReference type="Proteomes" id="UP000182836">
    <property type="component" value="Unassembled WGS sequence"/>
</dbReference>
<sequence>MKDTAERFAQKFKPPQAKHGVKIATVITDKPKVTIQLSGSEQALTLDFFITPDATVYKAGEQMLAWPVLGATVTEAPYVLLPLNDGAFTAVYSASGQTFTVDANGAVIEQKDVKMPPVEDGKTVVMIPNRFPEPLWVVTCVYP</sequence>
<organism evidence="1 3">
    <name type="scientific">Aneurinibacillus migulanus</name>
    <name type="common">Bacillus migulanus</name>
    <dbReference type="NCBI Taxonomy" id="47500"/>
    <lineage>
        <taxon>Bacteria</taxon>
        <taxon>Bacillati</taxon>
        <taxon>Bacillota</taxon>
        <taxon>Bacilli</taxon>
        <taxon>Bacillales</taxon>
        <taxon>Paenibacillaceae</taxon>
        <taxon>Aneurinibacillus group</taxon>
        <taxon>Aneurinibacillus</taxon>
    </lineage>
</organism>
<protein>
    <submittedName>
        <fullName evidence="1">Uncharacterized protein</fullName>
    </submittedName>
</protein>
<dbReference type="STRING" id="47500.AF333_06880"/>
<name>A0A0D1UT41_ANEMI</name>
<dbReference type="OrthoDB" id="9989534at2"/>
<reference evidence="2 4" key="2">
    <citation type="submission" date="2016-10" db="EMBL/GenBank/DDBJ databases">
        <authorList>
            <person name="de Groot N.N."/>
        </authorList>
    </citation>
    <scope>NUCLEOTIDE SEQUENCE [LARGE SCALE GENOMIC DNA]</scope>
    <source>
        <strain evidence="2 4">DSM 2895</strain>
    </source>
</reference>
<dbReference type="RefSeq" id="WP_043068834.1">
    <property type="nucleotide sequence ID" value="NZ_BJOA01000200.1"/>
</dbReference>
<evidence type="ECO:0000313" key="4">
    <source>
        <dbReference type="Proteomes" id="UP000182836"/>
    </source>
</evidence>
<accession>A0A0D1UT41</accession>
<dbReference type="PATRIC" id="fig|47500.8.peg.4465"/>
<keyword evidence="3" id="KW-1185">Reference proteome</keyword>
<gene>
    <name evidence="1" type="ORF">AF333_06880</name>
    <name evidence="2" type="ORF">SAMN04487909_14937</name>
</gene>
<dbReference type="AlphaFoldDB" id="A0A0D1UT41"/>
<proteinExistence type="predicted"/>
<dbReference type="GeneID" id="42304921"/>